<dbReference type="InterPro" id="IPR011991">
    <property type="entry name" value="ArsR-like_HTH"/>
</dbReference>
<dbReference type="SUPFAM" id="SSF46785">
    <property type="entry name" value="Winged helix' DNA-binding domain"/>
    <property type="match status" value="1"/>
</dbReference>
<name>A0A561CMZ7_9BACI</name>
<dbReference type="EMBL" id="VIVN01000019">
    <property type="protein sequence ID" value="TWD92342.1"/>
    <property type="molecule type" value="Genomic_DNA"/>
</dbReference>
<keyword evidence="3" id="KW-1185">Reference proteome</keyword>
<dbReference type="Gene3D" id="1.10.10.10">
    <property type="entry name" value="Winged helix-like DNA-binding domain superfamily/Winged helix DNA-binding domain"/>
    <property type="match status" value="1"/>
</dbReference>
<dbReference type="RefSeq" id="WP_186446640.1">
    <property type="nucleotide sequence ID" value="NZ_VIVN01000019.1"/>
</dbReference>
<dbReference type="InterPro" id="IPR036388">
    <property type="entry name" value="WH-like_DNA-bd_sf"/>
</dbReference>
<dbReference type="NCBIfam" id="NF005061">
    <property type="entry name" value="PRK06474.1"/>
    <property type="match status" value="1"/>
</dbReference>
<dbReference type="GO" id="GO:0003677">
    <property type="term" value="F:DNA binding"/>
    <property type="evidence" value="ECO:0007669"/>
    <property type="project" value="UniProtKB-KW"/>
</dbReference>
<sequence length="182" mass="21245">MVKESTVDVILHPVRMRIIQSLINQQMTAQQMKVLLPDIPQASLYRHIKKLVEAGVIHIIDEIPNRGTIEKIYSLQDPAKASIHQEKLNSFSKDEHMDLFFKFMANIMGEYERYLNQEKIDLASDGVSFRQTSVFLDDNEFVKFIKEISEVYARVTQNKPKKGRRRRTLATIIIPEQKQEDQ</sequence>
<gene>
    <name evidence="2" type="ORF">FB550_11973</name>
</gene>
<reference evidence="2 3" key="1">
    <citation type="submission" date="2019-06" db="EMBL/GenBank/DDBJ databases">
        <title>Sorghum-associated microbial communities from plants grown in Nebraska, USA.</title>
        <authorList>
            <person name="Schachtman D."/>
        </authorList>
    </citation>
    <scope>NUCLEOTIDE SEQUENCE [LARGE SCALE GENOMIC DNA]</scope>
    <source>
        <strain evidence="2 3">2482</strain>
    </source>
</reference>
<evidence type="ECO:0000256" key="1">
    <source>
        <dbReference type="ARBA" id="ARBA00023125"/>
    </source>
</evidence>
<dbReference type="CDD" id="cd00090">
    <property type="entry name" value="HTH_ARSR"/>
    <property type="match status" value="1"/>
</dbReference>
<evidence type="ECO:0000313" key="2">
    <source>
        <dbReference type="EMBL" id="TWD92342.1"/>
    </source>
</evidence>
<accession>A0A561CMZ7</accession>
<evidence type="ECO:0000313" key="3">
    <source>
        <dbReference type="Proteomes" id="UP000319671"/>
    </source>
</evidence>
<comment type="caution">
    <text evidence="2">The sequence shown here is derived from an EMBL/GenBank/DDBJ whole genome shotgun (WGS) entry which is preliminary data.</text>
</comment>
<keyword evidence="1" id="KW-0238">DNA-binding</keyword>
<dbReference type="InterPro" id="IPR036390">
    <property type="entry name" value="WH_DNA-bd_sf"/>
</dbReference>
<dbReference type="Gene3D" id="6.10.140.2180">
    <property type="match status" value="1"/>
</dbReference>
<dbReference type="AlphaFoldDB" id="A0A561CMZ7"/>
<organism evidence="2 3">
    <name type="scientific">Neobacillus bataviensis</name>
    <dbReference type="NCBI Taxonomy" id="220685"/>
    <lineage>
        <taxon>Bacteria</taxon>
        <taxon>Bacillati</taxon>
        <taxon>Bacillota</taxon>
        <taxon>Bacilli</taxon>
        <taxon>Bacillales</taxon>
        <taxon>Bacillaceae</taxon>
        <taxon>Neobacillus</taxon>
    </lineage>
</organism>
<dbReference type="Pfam" id="PF12840">
    <property type="entry name" value="HTH_20"/>
    <property type="match status" value="1"/>
</dbReference>
<dbReference type="Proteomes" id="UP000319671">
    <property type="component" value="Unassembled WGS sequence"/>
</dbReference>
<protein>
    <submittedName>
        <fullName evidence="2">Helix-turn-helix protein</fullName>
    </submittedName>
</protein>
<proteinExistence type="predicted"/>